<dbReference type="PANTHER" id="PTHR13349">
    <property type="entry name" value="TRANSLATION MACHINERY-ASSOCIATED PROTEIN 16"/>
    <property type="match status" value="1"/>
</dbReference>
<feature type="compositionally biased region" description="Polar residues" evidence="2">
    <location>
        <begin position="183"/>
        <end position="205"/>
    </location>
</feature>
<protein>
    <submittedName>
        <fullName evidence="3">13908_t:CDS:1</fullName>
    </submittedName>
</protein>
<dbReference type="PANTHER" id="PTHR13349:SF2">
    <property type="entry name" value="TRANSLATION MACHINERY-ASSOCIATED PROTEIN 16"/>
    <property type="match status" value="1"/>
</dbReference>
<comment type="similarity">
    <text evidence="1">Belongs to the TMA16 family.</text>
</comment>
<evidence type="ECO:0000256" key="1">
    <source>
        <dbReference type="ARBA" id="ARBA00034127"/>
    </source>
</evidence>
<organism evidence="3 4">
    <name type="scientific">Funneliformis geosporum</name>
    <dbReference type="NCBI Taxonomy" id="1117311"/>
    <lineage>
        <taxon>Eukaryota</taxon>
        <taxon>Fungi</taxon>
        <taxon>Fungi incertae sedis</taxon>
        <taxon>Mucoromycota</taxon>
        <taxon>Glomeromycotina</taxon>
        <taxon>Glomeromycetes</taxon>
        <taxon>Glomerales</taxon>
        <taxon>Glomeraceae</taxon>
        <taxon>Funneliformis</taxon>
    </lineage>
</organism>
<evidence type="ECO:0000313" key="4">
    <source>
        <dbReference type="Proteomes" id="UP001153678"/>
    </source>
</evidence>
<dbReference type="Pfam" id="PF11176">
    <property type="entry name" value="Tma16"/>
    <property type="match status" value="1"/>
</dbReference>
<dbReference type="InterPro" id="IPR021346">
    <property type="entry name" value="Tma16"/>
</dbReference>
<name>A0A9W4SN75_9GLOM</name>
<gene>
    <name evidence="3" type="ORF">FWILDA_LOCUS7095</name>
</gene>
<keyword evidence="4" id="KW-1185">Reference proteome</keyword>
<evidence type="ECO:0000313" key="3">
    <source>
        <dbReference type="EMBL" id="CAI2175442.1"/>
    </source>
</evidence>
<evidence type="ECO:0000256" key="2">
    <source>
        <dbReference type="SAM" id="MobiDB-lite"/>
    </source>
</evidence>
<dbReference type="AlphaFoldDB" id="A0A9W4SN75"/>
<dbReference type="GO" id="GO:0005634">
    <property type="term" value="C:nucleus"/>
    <property type="evidence" value="ECO:0007669"/>
    <property type="project" value="TreeGrafter"/>
</dbReference>
<comment type="caution">
    <text evidence="3">The sequence shown here is derived from an EMBL/GenBank/DDBJ whole genome shotgun (WGS) entry which is preliminary data.</text>
</comment>
<feature type="region of interest" description="Disordered" evidence="2">
    <location>
        <begin position="177"/>
        <end position="205"/>
    </location>
</feature>
<proteinExistence type="inferred from homology"/>
<dbReference type="EMBL" id="CAMKVN010001361">
    <property type="protein sequence ID" value="CAI2175442.1"/>
    <property type="molecule type" value="Genomic_DNA"/>
</dbReference>
<dbReference type="InterPro" id="IPR038356">
    <property type="entry name" value="Tma16_sf"/>
</dbReference>
<reference evidence="3" key="1">
    <citation type="submission" date="2022-08" db="EMBL/GenBank/DDBJ databases">
        <authorList>
            <person name="Kallberg Y."/>
            <person name="Tangrot J."/>
            <person name="Rosling A."/>
        </authorList>
    </citation>
    <scope>NUCLEOTIDE SEQUENCE</scope>
    <source>
        <strain evidence="3">Wild A</strain>
    </source>
</reference>
<sequence>MPNNKRHTFKQIKNKNSIIHPSSRKAAQLQRITLRKDRLERDKARRISEAQPIVERLLWFRYALDDAFPCATKAEVYDLIELYIARNDDDISKFDSPKSVHKTKSSKKFLLDALKLKEKREYMEGFEIPNLLDPKNIKILRQWDGDINSMSRIKTIRIEDPNNINTLKTTAQILAKKEKQNRKSNQNSSKHIINNSTMENDQTSMSAQPTIDELVNSILLEEIQVKIKICD</sequence>
<dbReference type="OrthoDB" id="270284at2759"/>
<accession>A0A9W4SN75</accession>
<dbReference type="Proteomes" id="UP001153678">
    <property type="component" value="Unassembled WGS sequence"/>
</dbReference>
<dbReference type="Gene3D" id="1.20.1440.170">
    <property type="entry name" value="Translation machinery-associated protein 16-like"/>
    <property type="match status" value="1"/>
</dbReference>